<reference evidence="9 10" key="1">
    <citation type="submission" date="2020-10" db="EMBL/GenBank/DDBJ databases">
        <title>Wide distribution of Phycisphaera-like planctomycetes from WD2101 soil group in peatlands and genome analysis of the first cultivated representative.</title>
        <authorList>
            <person name="Dedysh S.N."/>
            <person name="Beletsky A.V."/>
            <person name="Ivanova A."/>
            <person name="Kulichevskaya I.S."/>
            <person name="Suzina N.E."/>
            <person name="Philippov D.A."/>
            <person name="Rakitin A.L."/>
            <person name="Mardanov A.V."/>
            <person name="Ravin N.V."/>
        </authorList>
    </citation>
    <scope>NUCLEOTIDE SEQUENCE [LARGE SCALE GENOMIC DNA]</scope>
    <source>
        <strain evidence="9 10">M1803</strain>
    </source>
</reference>
<keyword evidence="5" id="KW-0378">Hydrolase</keyword>
<dbReference type="InterPro" id="IPR017850">
    <property type="entry name" value="Alkaline_phosphatase_core_sf"/>
</dbReference>
<organism evidence="9 10">
    <name type="scientific">Humisphaera borealis</name>
    <dbReference type="NCBI Taxonomy" id="2807512"/>
    <lineage>
        <taxon>Bacteria</taxon>
        <taxon>Pseudomonadati</taxon>
        <taxon>Planctomycetota</taxon>
        <taxon>Phycisphaerae</taxon>
        <taxon>Tepidisphaerales</taxon>
        <taxon>Tepidisphaeraceae</taxon>
        <taxon>Humisphaera</taxon>
    </lineage>
</organism>
<feature type="domain" description="Sulfatase N-terminal" evidence="8">
    <location>
        <begin position="32"/>
        <end position="332"/>
    </location>
</feature>
<keyword evidence="6" id="KW-0106">Calcium</keyword>
<dbReference type="PANTHER" id="PTHR42693:SF42">
    <property type="entry name" value="ARYLSULFATASE G"/>
    <property type="match status" value="1"/>
</dbReference>
<proteinExistence type="inferred from homology"/>
<dbReference type="RefSeq" id="WP_206292339.1">
    <property type="nucleotide sequence ID" value="NZ_CP063458.1"/>
</dbReference>
<dbReference type="GO" id="GO:0046872">
    <property type="term" value="F:metal ion binding"/>
    <property type="evidence" value="ECO:0007669"/>
    <property type="project" value="UniProtKB-KW"/>
</dbReference>
<dbReference type="Gene3D" id="3.40.720.10">
    <property type="entry name" value="Alkaline Phosphatase, subunit A"/>
    <property type="match status" value="2"/>
</dbReference>
<evidence type="ECO:0000313" key="9">
    <source>
        <dbReference type="EMBL" id="QOV89308.1"/>
    </source>
</evidence>
<feature type="signal peptide" evidence="7">
    <location>
        <begin position="1"/>
        <end position="25"/>
    </location>
</feature>
<dbReference type="InterPro" id="IPR050738">
    <property type="entry name" value="Sulfatase"/>
</dbReference>
<dbReference type="AlphaFoldDB" id="A0A7M2WUV3"/>
<evidence type="ECO:0000256" key="4">
    <source>
        <dbReference type="ARBA" id="ARBA00022729"/>
    </source>
</evidence>
<dbReference type="PANTHER" id="PTHR42693">
    <property type="entry name" value="ARYLSULFATASE FAMILY MEMBER"/>
    <property type="match status" value="1"/>
</dbReference>
<evidence type="ECO:0000256" key="3">
    <source>
        <dbReference type="ARBA" id="ARBA00022723"/>
    </source>
</evidence>
<dbReference type="CDD" id="cd16027">
    <property type="entry name" value="SGSH"/>
    <property type="match status" value="1"/>
</dbReference>
<protein>
    <submittedName>
        <fullName evidence="9">Sulfatase</fullName>
    </submittedName>
</protein>
<comment type="cofactor">
    <cofactor evidence="1">
        <name>Ca(2+)</name>
        <dbReference type="ChEBI" id="CHEBI:29108"/>
    </cofactor>
</comment>
<dbReference type="GO" id="GO:0004065">
    <property type="term" value="F:arylsulfatase activity"/>
    <property type="evidence" value="ECO:0007669"/>
    <property type="project" value="TreeGrafter"/>
</dbReference>
<gene>
    <name evidence="9" type="ORF">IPV69_24385</name>
</gene>
<dbReference type="InterPro" id="IPR000917">
    <property type="entry name" value="Sulfatase_N"/>
</dbReference>
<evidence type="ECO:0000256" key="1">
    <source>
        <dbReference type="ARBA" id="ARBA00001913"/>
    </source>
</evidence>
<evidence type="ECO:0000259" key="8">
    <source>
        <dbReference type="Pfam" id="PF00884"/>
    </source>
</evidence>
<dbReference type="SUPFAM" id="SSF53649">
    <property type="entry name" value="Alkaline phosphatase-like"/>
    <property type="match status" value="1"/>
</dbReference>
<evidence type="ECO:0000256" key="5">
    <source>
        <dbReference type="ARBA" id="ARBA00022801"/>
    </source>
</evidence>
<dbReference type="Proteomes" id="UP000593765">
    <property type="component" value="Chromosome"/>
</dbReference>
<evidence type="ECO:0000313" key="10">
    <source>
        <dbReference type="Proteomes" id="UP000593765"/>
    </source>
</evidence>
<comment type="similarity">
    <text evidence="2">Belongs to the sulfatase family.</text>
</comment>
<accession>A0A7M2WUV3</accession>
<evidence type="ECO:0000256" key="6">
    <source>
        <dbReference type="ARBA" id="ARBA00022837"/>
    </source>
</evidence>
<dbReference type="KEGG" id="hbs:IPV69_24385"/>
<evidence type="ECO:0000256" key="2">
    <source>
        <dbReference type="ARBA" id="ARBA00008779"/>
    </source>
</evidence>
<keyword evidence="3" id="KW-0479">Metal-binding</keyword>
<dbReference type="Pfam" id="PF00884">
    <property type="entry name" value="Sulfatase"/>
    <property type="match status" value="1"/>
</dbReference>
<dbReference type="EMBL" id="CP063458">
    <property type="protein sequence ID" value="QOV89308.1"/>
    <property type="molecule type" value="Genomic_DNA"/>
</dbReference>
<name>A0A7M2WUV3_9BACT</name>
<sequence length="437" mass="49231">MRYRWSALFCCVAGLLSVFAPPAKAADPKRPPNIVMIISDDQHWGDYGFMGHSTVKTPNLDRLASRSLTFKRGYVPSSLCCPSLATMITGLYPHQHLVTSNDPPMPAKMKKNDPAYQETFQAGREVMNKHLEAVQTLPVMLKNEGYLSLQTGKWWQGNFTRGGFTHGMTKGSRHGDEGLDIGRKTMEPIYNFIAEAKKADKPFMVWYAPMMPHDPHTPPEEILAKYKDKTPSLHQAKYWAMVEWFDQTCGQLVDHIDKQGLGENTIIVYLSDNGWIQNLDNPRYAPKSKQSQYDGGTRTPIMVRWSGRIQPKMSDDLAMSIDIMPTLLAALGKKPTAQMQGLNLLDDAAVKARKTITGECFTHNSQDLNKPEASLRWRWVIDGHLKLILPAKQNEQGGPELYDLAADPHETKNLADSDPRTVERLTKTLDAWWPGKV</sequence>
<keyword evidence="4 7" id="KW-0732">Signal</keyword>
<evidence type="ECO:0000256" key="7">
    <source>
        <dbReference type="SAM" id="SignalP"/>
    </source>
</evidence>
<keyword evidence="10" id="KW-1185">Reference proteome</keyword>
<feature type="chain" id="PRO_5034885964" evidence="7">
    <location>
        <begin position="26"/>
        <end position="437"/>
    </location>
</feature>